<feature type="region of interest" description="Disordered" evidence="5">
    <location>
        <begin position="314"/>
        <end position="343"/>
    </location>
</feature>
<dbReference type="InterPro" id="IPR036388">
    <property type="entry name" value="WH-like_DNA-bd_sf"/>
</dbReference>
<dbReference type="PROSITE" id="PS50931">
    <property type="entry name" value="HTH_LYSR"/>
    <property type="match status" value="1"/>
</dbReference>
<protein>
    <submittedName>
        <fullName evidence="7">LysR family transcriptional regulator</fullName>
    </submittedName>
</protein>
<dbReference type="Pfam" id="PF03466">
    <property type="entry name" value="LysR_substrate"/>
    <property type="match status" value="1"/>
</dbReference>
<dbReference type="Gene3D" id="1.10.10.10">
    <property type="entry name" value="Winged helix-like DNA-binding domain superfamily/Winged helix DNA-binding domain"/>
    <property type="match status" value="1"/>
</dbReference>
<dbReference type="InterPro" id="IPR000847">
    <property type="entry name" value="LysR_HTH_N"/>
</dbReference>
<keyword evidence="8" id="KW-1185">Reference proteome</keyword>
<dbReference type="RefSeq" id="WP_404539652.1">
    <property type="nucleotide sequence ID" value="NZ_JADIKL010000005.1"/>
</dbReference>
<proteinExistence type="inferred from homology"/>
<keyword evidence="2" id="KW-0805">Transcription regulation</keyword>
<dbReference type="SUPFAM" id="SSF46785">
    <property type="entry name" value="Winged helix' DNA-binding domain"/>
    <property type="match status" value="1"/>
</dbReference>
<evidence type="ECO:0000259" key="6">
    <source>
        <dbReference type="PROSITE" id="PS50931"/>
    </source>
</evidence>
<dbReference type="Proteomes" id="UP001620397">
    <property type="component" value="Unassembled WGS sequence"/>
</dbReference>
<evidence type="ECO:0000313" key="8">
    <source>
        <dbReference type="Proteomes" id="UP001620397"/>
    </source>
</evidence>
<keyword evidence="4" id="KW-0804">Transcription</keyword>
<dbReference type="InterPro" id="IPR036390">
    <property type="entry name" value="WH_DNA-bd_sf"/>
</dbReference>
<feature type="domain" description="HTH lysR-type" evidence="6">
    <location>
        <begin position="1"/>
        <end position="59"/>
    </location>
</feature>
<comment type="caution">
    <text evidence="7">The sequence shown here is derived from an EMBL/GenBank/DDBJ whole genome shotgun (WGS) entry which is preliminary data.</text>
</comment>
<evidence type="ECO:0000313" key="7">
    <source>
        <dbReference type="EMBL" id="MFK2931373.1"/>
    </source>
</evidence>
<reference evidence="7 8" key="1">
    <citation type="submission" date="2020-10" db="EMBL/GenBank/DDBJ databases">
        <title>Phylogeny of dyella-like bacteria.</title>
        <authorList>
            <person name="Fu J."/>
        </authorList>
    </citation>
    <scope>NUCLEOTIDE SEQUENCE [LARGE SCALE GENOMIC DNA]</scope>
    <source>
        <strain evidence="7 8">DKC-1</strain>
    </source>
</reference>
<dbReference type="Gene3D" id="3.40.190.10">
    <property type="entry name" value="Periplasmic binding protein-like II"/>
    <property type="match status" value="2"/>
</dbReference>
<dbReference type="InterPro" id="IPR005119">
    <property type="entry name" value="LysR_subst-bd"/>
</dbReference>
<name>A0ABW8KGZ4_9GAMM</name>
<evidence type="ECO:0000256" key="1">
    <source>
        <dbReference type="ARBA" id="ARBA00009437"/>
    </source>
</evidence>
<dbReference type="PANTHER" id="PTHR30126:SF6">
    <property type="entry name" value="HTH-TYPE TRANSCRIPTIONAL REGULATOR CYSB-RELATED"/>
    <property type="match status" value="1"/>
</dbReference>
<organism evidence="7 8">
    <name type="scientific">Dyella agri</name>
    <dbReference type="NCBI Taxonomy" id="1926869"/>
    <lineage>
        <taxon>Bacteria</taxon>
        <taxon>Pseudomonadati</taxon>
        <taxon>Pseudomonadota</taxon>
        <taxon>Gammaproteobacteria</taxon>
        <taxon>Lysobacterales</taxon>
        <taxon>Rhodanobacteraceae</taxon>
        <taxon>Dyella</taxon>
    </lineage>
</organism>
<evidence type="ECO:0000256" key="2">
    <source>
        <dbReference type="ARBA" id="ARBA00023015"/>
    </source>
</evidence>
<dbReference type="Pfam" id="PF00126">
    <property type="entry name" value="HTH_1"/>
    <property type="match status" value="1"/>
</dbReference>
<accession>A0ABW8KGZ4</accession>
<sequence>MTLTQLRYLVAIADCRLNITAAAEHVHATQPGVSKQLKQLEDELGLQLFIRKGKSLDAVTDAGTRVIERARVILAEALNIRSIAANLRNEAHGELRIATTHTQARFALPGSIAALSRRYPQVSVHLQPSGDAEVLALLESGRVDLAVVSTSGAAPVGGIALPAYRWSRVVVTPRDHPLAKLGRAPSLAELAAQPLVSYDSSKRPESSLRRAFTAAGLSPQIAMTAADADLIKTYVRAGLGIGVLAEMALQPGEDTDLSVVQADALLPLCTTWIVLRKDSVLRDYTLEWIVQFAPHLDRNDVRRLLTLGLAPETPPSVPHWRDRQDAAEAAPSLTAVRAGRTRA</sequence>
<dbReference type="SUPFAM" id="SSF53850">
    <property type="entry name" value="Periplasmic binding protein-like II"/>
    <property type="match status" value="1"/>
</dbReference>
<evidence type="ECO:0000256" key="5">
    <source>
        <dbReference type="SAM" id="MobiDB-lite"/>
    </source>
</evidence>
<comment type="similarity">
    <text evidence="1">Belongs to the LysR transcriptional regulatory family.</text>
</comment>
<gene>
    <name evidence="7" type="ORF">ISP14_11285</name>
</gene>
<evidence type="ECO:0000256" key="3">
    <source>
        <dbReference type="ARBA" id="ARBA00023125"/>
    </source>
</evidence>
<dbReference type="EMBL" id="JADIKL010000005">
    <property type="protein sequence ID" value="MFK2931373.1"/>
    <property type="molecule type" value="Genomic_DNA"/>
</dbReference>
<keyword evidence="3" id="KW-0238">DNA-binding</keyword>
<evidence type="ECO:0000256" key="4">
    <source>
        <dbReference type="ARBA" id="ARBA00023163"/>
    </source>
</evidence>
<dbReference type="PANTHER" id="PTHR30126">
    <property type="entry name" value="HTH-TYPE TRANSCRIPTIONAL REGULATOR"/>
    <property type="match status" value="1"/>
</dbReference>
<dbReference type="PRINTS" id="PR00039">
    <property type="entry name" value="HTHLYSR"/>
</dbReference>